<evidence type="ECO:0000256" key="1">
    <source>
        <dbReference type="SAM" id="Phobius"/>
    </source>
</evidence>
<accession>A0A2S2E587</accession>
<reference evidence="3 4" key="1">
    <citation type="submission" date="2018-05" db="EMBL/GenBank/DDBJ databases">
        <title>Salinimonas sp. HMF8227 Genome sequencing and assembly.</title>
        <authorList>
            <person name="Kang H."/>
            <person name="Kang J."/>
            <person name="Cha I."/>
            <person name="Kim H."/>
            <person name="Joh K."/>
        </authorList>
    </citation>
    <scope>NUCLEOTIDE SEQUENCE [LARGE SCALE GENOMIC DNA]</scope>
    <source>
        <strain evidence="3 4">HMF8227</strain>
    </source>
</reference>
<feature type="transmembrane region" description="Helical" evidence="1">
    <location>
        <begin position="9"/>
        <end position="29"/>
    </location>
</feature>
<feature type="transmembrane region" description="Helical" evidence="1">
    <location>
        <begin position="105"/>
        <end position="122"/>
    </location>
</feature>
<sequence length="307" mass="33463">MQTTPVRHWYGFGLSLLTAALWGMLPVFLKLTLEVMDAVTVVWYRFTVSALFVLALLIRRNALPPLRGISRSSNGLLLLAALGLIGNYILYLHGVDLLEPETAQVLIQLAPFLLMCGGIILYKERFNWLESLGAVVLLAGLLLFFNDRLALLLTSMSEYTLGVLSIIAAAITWAVYALSQKQLLKSLTARQLTAVFYSCGGLFLLPFAVPMLILEMDVLQLSALAFACANTIVGYGAFTQAMHVWHASKVSAVIALAPLFTFISMELAVVIWPSRFTPSELDIWAYIGAGMVMVGSMAAALGRGKAN</sequence>
<feature type="transmembrane region" description="Helical" evidence="1">
    <location>
        <begin position="159"/>
        <end position="179"/>
    </location>
</feature>
<organism evidence="3 4">
    <name type="scientific">Saliniradius amylolyticus</name>
    <dbReference type="NCBI Taxonomy" id="2183582"/>
    <lineage>
        <taxon>Bacteria</taxon>
        <taxon>Pseudomonadati</taxon>
        <taxon>Pseudomonadota</taxon>
        <taxon>Gammaproteobacteria</taxon>
        <taxon>Alteromonadales</taxon>
        <taxon>Alteromonadaceae</taxon>
        <taxon>Saliniradius</taxon>
    </lineage>
</organism>
<feature type="domain" description="EamA" evidence="2">
    <location>
        <begin position="161"/>
        <end position="295"/>
    </location>
</feature>
<gene>
    <name evidence="3" type="ORF">HMF8227_01674</name>
</gene>
<keyword evidence="1" id="KW-0812">Transmembrane</keyword>
<dbReference type="SUPFAM" id="SSF103481">
    <property type="entry name" value="Multidrug resistance efflux transporter EmrE"/>
    <property type="match status" value="1"/>
</dbReference>
<feature type="transmembrane region" description="Helical" evidence="1">
    <location>
        <begin position="191"/>
        <end position="213"/>
    </location>
</feature>
<keyword evidence="1" id="KW-0472">Membrane</keyword>
<dbReference type="Pfam" id="PF00892">
    <property type="entry name" value="EamA"/>
    <property type="match status" value="2"/>
</dbReference>
<feature type="transmembrane region" description="Helical" evidence="1">
    <location>
        <begin position="74"/>
        <end position="93"/>
    </location>
</feature>
<keyword evidence="4" id="KW-1185">Reference proteome</keyword>
<feature type="domain" description="EamA" evidence="2">
    <location>
        <begin position="11"/>
        <end position="145"/>
    </location>
</feature>
<dbReference type="PANTHER" id="PTHR22911">
    <property type="entry name" value="ACYL-MALONYL CONDENSING ENZYME-RELATED"/>
    <property type="match status" value="1"/>
</dbReference>
<feature type="transmembrane region" description="Helical" evidence="1">
    <location>
        <begin position="134"/>
        <end position="153"/>
    </location>
</feature>
<dbReference type="KEGG" id="salh:HMF8227_01674"/>
<feature type="transmembrane region" description="Helical" evidence="1">
    <location>
        <begin position="219"/>
        <end position="238"/>
    </location>
</feature>
<dbReference type="InterPro" id="IPR037185">
    <property type="entry name" value="EmrE-like"/>
</dbReference>
<evidence type="ECO:0000259" key="2">
    <source>
        <dbReference type="Pfam" id="PF00892"/>
    </source>
</evidence>
<dbReference type="OrthoDB" id="8479066at2"/>
<name>A0A2S2E587_9ALTE</name>
<feature type="transmembrane region" description="Helical" evidence="1">
    <location>
        <begin position="41"/>
        <end position="62"/>
    </location>
</feature>
<evidence type="ECO:0000313" key="3">
    <source>
        <dbReference type="EMBL" id="AWL12147.1"/>
    </source>
</evidence>
<keyword evidence="1" id="KW-1133">Transmembrane helix</keyword>
<dbReference type="EMBL" id="CP029347">
    <property type="protein sequence ID" value="AWL12147.1"/>
    <property type="molecule type" value="Genomic_DNA"/>
</dbReference>
<feature type="transmembrane region" description="Helical" evidence="1">
    <location>
        <begin position="250"/>
        <end position="271"/>
    </location>
</feature>
<dbReference type="PANTHER" id="PTHR22911:SF134">
    <property type="entry name" value="DMT FAMILY TRANSPORTER"/>
    <property type="match status" value="1"/>
</dbReference>
<dbReference type="AlphaFoldDB" id="A0A2S2E587"/>
<protein>
    <submittedName>
        <fullName evidence="3">Putative transporter</fullName>
    </submittedName>
</protein>
<feature type="transmembrane region" description="Helical" evidence="1">
    <location>
        <begin position="283"/>
        <end position="302"/>
    </location>
</feature>
<dbReference type="InterPro" id="IPR000620">
    <property type="entry name" value="EamA_dom"/>
</dbReference>
<dbReference type="RefSeq" id="WP_109339748.1">
    <property type="nucleotide sequence ID" value="NZ_CP029347.1"/>
</dbReference>
<evidence type="ECO:0000313" key="4">
    <source>
        <dbReference type="Proteomes" id="UP000245728"/>
    </source>
</evidence>
<proteinExistence type="predicted"/>
<dbReference type="Proteomes" id="UP000245728">
    <property type="component" value="Chromosome"/>
</dbReference>
<dbReference type="GO" id="GO:0016020">
    <property type="term" value="C:membrane"/>
    <property type="evidence" value="ECO:0007669"/>
    <property type="project" value="InterPro"/>
</dbReference>